<accession>A0ABY7TCK0</accession>
<name>A0ABY7TCK0_9SPHI</name>
<sequence length="213" mass="23058">MLKLKHATYALLATALFYASCSSKSEQAVAPTIANEQLTSAYLKLTNEANPSDTTSCRYRFHLDNNGNVKSTDSTALVLKANSKYDVKVLMLDTTQSPTFVVSDEIKQRQNYHLFFFQPTPISSANLVIGTGSPYIPGTPTSASGPYLNLAIARTDLDSNTPPLQIGLTDLFTTGAASTGNLRFVLRHQPNAKNGTYAPGSTDLDVNFKVTIQ</sequence>
<gene>
    <name evidence="2" type="ORF">PQO05_09540</name>
</gene>
<evidence type="ECO:0000256" key="1">
    <source>
        <dbReference type="SAM" id="SignalP"/>
    </source>
</evidence>
<keyword evidence="1" id="KW-0732">Signal</keyword>
<evidence type="ECO:0000313" key="3">
    <source>
        <dbReference type="Proteomes" id="UP001216139"/>
    </source>
</evidence>
<feature type="signal peptide" evidence="1">
    <location>
        <begin position="1"/>
        <end position="25"/>
    </location>
</feature>
<organism evidence="2 3">
    <name type="scientific">Mucilaginibacter jinjuensis</name>
    <dbReference type="NCBI Taxonomy" id="1176721"/>
    <lineage>
        <taxon>Bacteria</taxon>
        <taxon>Pseudomonadati</taxon>
        <taxon>Bacteroidota</taxon>
        <taxon>Sphingobacteriia</taxon>
        <taxon>Sphingobacteriales</taxon>
        <taxon>Sphingobacteriaceae</taxon>
        <taxon>Mucilaginibacter</taxon>
    </lineage>
</organism>
<feature type="chain" id="PRO_5046094285" evidence="1">
    <location>
        <begin position="26"/>
        <end position="213"/>
    </location>
</feature>
<proteinExistence type="predicted"/>
<reference evidence="2 3" key="1">
    <citation type="submission" date="2023-02" db="EMBL/GenBank/DDBJ databases">
        <title>Genome sequence of Mucilaginibacter jinjuensis strain KACC 16571.</title>
        <authorList>
            <person name="Kim S."/>
            <person name="Heo J."/>
            <person name="Kwon S.-W."/>
        </authorList>
    </citation>
    <scope>NUCLEOTIDE SEQUENCE [LARGE SCALE GENOMIC DNA]</scope>
    <source>
        <strain evidence="2 3">KACC 16571</strain>
    </source>
</reference>
<dbReference type="RefSeq" id="WP_273632501.1">
    <property type="nucleotide sequence ID" value="NZ_CP117167.1"/>
</dbReference>
<protein>
    <submittedName>
        <fullName evidence="2">Uncharacterized protein</fullName>
    </submittedName>
</protein>
<keyword evidence="3" id="KW-1185">Reference proteome</keyword>
<dbReference type="EMBL" id="CP117167">
    <property type="protein sequence ID" value="WCT14176.1"/>
    <property type="molecule type" value="Genomic_DNA"/>
</dbReference>
<evidence type="ECO:0000313" key="2">
    <source>
        <dbReference type="EMBL" id="WCT14176.1"/>
    </source>
</evidence>
<dbReference type="Proteomes" id="UP001216139">
    <property type="component" value="Chromosome"/>
</dbReference>